<name>A0A1F6BQZ4_9BACT</name>
<evidence type="ECO:0000256" key="1">
    <source>
        <dbReference type="SAM" id="SignalP"/>
    </source>
</evidence>
<protein>
    <recommendedName>
        <fullName evidence="4">DUF5667 domain-containing protein</fullName>
    </recommendedName>
</protein>
<proteinExistence type="predicted"/>
<accession>A0A1F6BQZ4</accession>
<sequence length="209" mass="23677">MKNILLISMILAIALPTGAALAETKLESTLEGVKGQVENLVTAKDEKSVSELALRIETFKKIIEFSVSETKDLKIKLLGLEDLNEEESAWRKTMIEELNNALTYYESEKSTVEDAAEISLDEIKTLATDFKNWRDTTYLPVAEKVNELLLIRQEENAIEIAERRWQKIDDFGALQLRERFEHSLDSTSVNKGFGGRLLGSHQGRLSNLY</sequence>
<comment type="caution">
    <text evidence="2">The sequence shown here is derived from an EMBL/GenBank/DDBJ whole genome shotgun (WGS) entry which is preliminary data.</text>
</comment>
<feature type="chain" id="PRO_5009224856" description="DUF5667 domain-containing protein" evidence="1">
    <location>
        <begin position="23"/>
        <end position="209"/>
    </location>
</feature>
<keyword evidence="1" id="KW-0732">Signal</keyword>
<evidence type="ECO:0000313" key="2">
    <source>
        <dbReference type="EMBL" id="OGG39354.1"/>
    </source>
</evidence>
<feature type="signal peptide" evidence="1">
    <location>
        <begin position="1"/>
        <end position="22"/>
    </location>
</feature>
<organism evidence="2 3">
    <name type="scientific">Candidatus Jorgensenbacteria bacterium GWC1_48_12</name>
    <dbReference type="NCBI Taxonomy" id="1798469"/>
    <lineage>
        <taxon>Bacteria</taxon>
        <taxon>Candidatus Joergenseniibacteriota</taxon>
    </lineage>
</organism>
<dbReference type="Proteomes" id="UP000179324">
    <property type="component" value="Unassembled WGS sequence"/>
</dbReference>
<dbReference type="AlphaFoldDB" id="A0A1F6BQZ4"/>
<dbReference type="EMBL" id="MFKI01000014">
    <property type="protein sequence ID" value="OGG39354.1"/>
    <property type="molecule type" value="Genomic_DNA"/>
</dbReference>
<evidence type="ECO:0008006" key="4">
    <source>
        <dbReference type="Google" id="ProtNLM"/>
    </source>
</evidence>
<evidence type="ECO:0000313" key="3">
    <source>
        <dbReference type="Proteomes" id="UP000179324"/>
    </source>
</evidence>
<gene>
    <name evidence="2" type="ORF">A2127_01375</name>
</gene>
<reference evidence="2 3" key="1">
    <citation type="journal article" date="2016" name="Nat. Commun.">
        <title>Thousands of microbial genomes shed light on interconnected biogeochemical processes in an aquifer system.</title>
        <authorList>
            <person name="Anantharaman K."/>
            <person name="Brown C.T."/>
            <person name="Hug L.A."/>
            <person name="Sharon I."/>
            <person name="Castelle C.J."/>
            <person name="Probst A.J."/>
            <person name="Thomas B.C."/>
            <person name="Singh A."/>
            <person name="Wilkins M.J."/>
            <person name="Karaoz U."/>
            <person name="Brodie E.L."/>
            <person name="Williams K.H."/>
            <person name="Hubbard S.S."/>
            <person name="Banfield J.F."/>
        </authorList>
    </citation>
    <scope>NUCLEOTIDE SEQUENCE [LARGE SCALE GENOMIC DNA]</scope>
</reference>